<evidence type="ECO:0000313" key="3">
    <source>
        <dbReference type="Proteomes" id="UP001219525"/>
    </source>
</evidence>
<dbReference type="Proteomes" id="UP001219525">
    <property type="component" value="Unassembled WGS sequence"/>
</dbReference>
<reference evidence="2" key="1">
    <citation type="submission" date="2023-03" db="EMBL/GenBank/DDBJ databases">
        <title>Massive genome expansion in bonnet fungi (Mycena s.s.) driven by repeated elements and novel gene families across ecological guilds.</title>
        <authorList>
            <consortium name="Lawrence Berkeley National Laboratory"/>
            <person name="Harder C.B."/>
            <person name="Miyauchi S."/>
            <person name="Viragh M."/>
            <person name="Kuo A."/>
            <person name="Thoen E."/>
            <person name="Andreopoulos B."/>
            <person name="Lu D."/>
            <person name="Skrede I."/>
            <person name="Drula E."/>
            <person name="Henrissat B."/>
            <person name="Morin E."/>
            <person name="Kohler A."/>
            <person name="Barry K."/>
            <person name="LaButti K."/>
            <person name="Morin E."/>
            <person name="Salamov A."/>
            <person name="Lipzen A."/>
            <person name="Mereny Z."/>
            <person name="Hegedus B."/>
            <person name="Baldrian P."/>
            <person name="Stursova M."/>
            <person name="Weitz H."/>
            <person name="Taylor A."/>
            <person name="Grigoriev I.V."/>
            <person name="Nagy L.G."/>
            <person name="Martin F."/>
            <person name="Kauserud H."/>
        </authorList>
    </citation>
    <scope>NUCLEOTIDE SEQUENCE</scope>
    <source>
        <strain evidence="2">9144</strain>
    </source>
</reference>
<dbReference type="AlphaFoldDB" id="A0AAD6V2S4"/>
<feature type="transmembrane region" description="Helical" evidence="1">
    <location>
        <begin position="12"/>
        <end position="30"/>
    </location>
</feature>
<evidence type="ECO:0000256" key="1">
    <source>
        <dbReference type="SAM" id="Phobius"/>
    </source>
</evidence>
<sequence length="322" mass="35943">MSKFSSEAGAALVFLVLYLSIFAWMLFGYLTHRLKWRSRWSVLFLHVTVRVASQVCGIGFAILGFSNTNMFLAFLILGAEGYFTLVLCTFRFVISWHQHNLPGGVSWLEPRRGSHAGDTMGRAAKTRRSLAFLFLGPFALLFYRDNIMAAFHVVLMLANVAIIAGGSFLANADLSDFNSPDTQHRLRISRITRTTGQSVFLACNALLFVIIFATARNDHRVRGAKGGLHPTLAVLLLTWIPLIVRGAFGVIQSADFKLSYYNPANYGDSGFTSHYTLVEYLMGVTTEWLACVLLCTTYFTSKNDPPKAKRNVSREKEEVSEL</sequence>
<keyword evidence="3" id="KW-1185">Reference proteome</keyword>
<feature type="transmembrane region" description="Helical" evidence="1">
    <location>
        <begin position="195"/>
        <end position="215"/>
    </location>
</feature>
<feature type="transmembrane region" description="Helical" evidence="1">
    <location>
        <begin position="42"/>
        <end position="65"/>
    </location>
</feature>
<keyword evidence="1" id="KW-1133">Transmembrane helix</keyword>
<dbReference type="PANTHER" id="PTHR42109">
    <property type="entry name" value="UNPLACED GENOMIC SCAFFOLD UM_SCAF_CONTIG_1.265, WHOLE GENOME SHOTGUN SEQUENCE"/>
    <property type="match status" value="1"/>
</dbReference>
<proteinExistence type="predicted"/>
<keyword evidence="1" id="KW-0812">Transmembrane</keyword>
<organism evidence="2 3">
    <name type="scientific">Mycena pura</name>
    <dbReference type="NCBI Taxonomy" id="153505"/>
    <lineage>
        <taxon>Eukaryota</taxon>
        <taxon>Fungi</taxon>
        <taxon>Dikarya</taxon>
        <taxon>Basidiomycota</taxon>
        <taxon>Agaricomycotina</taxon>
        <taxon>Agaricomycetes</taxon>
        <taxon>Agaricomycetidae</taxon>
        <taxon>Agaricales</taxon>
        <taxon>Marasmiineae</taxon>
        <taxon>Mycenaceae</taxon>
        <taxon>Mycena</taxon>
    </lineage>
</organism>
<gene>
    <name evidence="2" type="ORF">GGX14DRAFT_474185</name>
</gene>
<protein>
    <submittedName>
        <fullName evidence="2">Uncharacterized protein</fullName>
    </submittedName>
</protein>
<dbReference type="EMBL" id="JARJCW010000087">
    <property type="protein sequence ID" value="KAJ7195885.1"/>
    <property type="molecule type" value="Genomic_DNA"/>
</dbReference>
<feature type="transmembrane region" description="Helical" evidence="1">
    <location>
        <begin position="71"/>
        <end position="94"/>
    </location>
</feature>
<dbReference type="PANTHER" id="PTHR42109:SF2">
    <property type="entry name" value="INTEGRAL MEMBRANE PROTEIN"/>
    <property type="match status" value="1"/>
</dbReference>
<accession>A0AAD6V2S4</accession>
<name>A0AAD6V2S4_9AGAR</name>
<feature type="transmembrane region" description="Helical" evidence="1">
    <location>
        <begin position="150"/>
        <end position="174"/>
    </location>
</feature>
<keyword evidence="1" id="KW-0472">Membrane</keyword>
<evidence type="ECO:0000313" key="2">
    <source>
        <dbReference type="EMBL" id="KAJ7195885.1"/>
    </source>
</evidence>
<comment type="caution">
    <text evidence="2">The sequence shown here is derived from an EMBL/GenBank/DDBJ whole genome shotgun (WGS) entry which is preliminary data.</text>
</comment>
<feature type="transmembrane region" description="Helical" evidence="1">
    <location>
        <begin position="227"/>
        <end position="248"/>
    </location>
</feature>